<evidence type="ECO:0000313" key="6">
    <source>
        <dbReference type="EMBL" id="RFU64307.1"/>
    </source>
</evidence>
<keyword evidence="7" id="KW-1185">Reference proteome</keyword>
<dbReference type="PANTHER" id="PTHR23407:SF1">
    <property type="entry name" value="5-FORMYLTETRAHYDROFOLATE CYCLO-LIGASE"/>
    <property type="match status" value="1"/>
</dbReference>
<dbReference type="GO" id="GO:0046872">
    <property type="term" value="F:metal ion binding"/>
    <property type="evidence" value="ECO:0007669"/>
    <property type="project" value="UniProtKB-KW"/>
</dbReference>
<keyword evidence="2 4" id="KW-0547">Nucleotide-binding</keyword>
<dbReference type="AlphaFoldDB" id="A0A372LEG0"/>
<evidence type="ECO:0000256" key="5">
    <source>
        <dbReference type="RuleBase" id="RU361279"/>
    </source>
</evidence>
<keyword evidence="5" id="KW-0460">Magnesium</keyword>
<feature type="binding site" evidence="4">
    <location>
        <position position="45"/>
    </location>
    <ligand>
        <name>substrate</name>
    </ligand>
</feature>
<evidence type="ECO:0000256" key="1">
    <source>
        <dbReference type="ARBA" id="ARBA00010638"/>
    </source>
</evidence>
<dbReference type="Gene3D" id="3.40.50.10420">
    <property type="entry name" value="NagB/RpiA/CoA transferase-like"/>
    <property type="match status" value="1"/>
</dbReference>
<comment type="similarity">
    <text evidence="1 5">Belongs to the 5-formyltetrahydrofolate cyclo-ligase family.</text>
</comment>
<evidence type="ECO:0000313" key="7">
    <source>
        <dbReference type="Proteomes" id="UP000264541"/>
    </source>
</evidence>
<proteinExistence type="inferred from homology"/>
<dbReference type="GO" id="GO:0030272">
    <property type="term" value="F:5-formyltetrahydrofolate cyclo-ligase activity"/>
    <property type="evidence" value="ECO:0007669"/>
    <property type="project" value="UniProtKB-EC"/>
</dbReference>
<keyword evidence="3 4" id="KW-0067">ATP-binding</keyword>
<evidence type="ECO:0000256" key="2">
    <source>
        <dbReference type="ARBA" id="ARBA00022741"/>
    </source>
</evidence>
<comment type="caution">
    <text evidence="6">The sequence shown here is derived from an EMBL/GenBank/DDBJ whole genome shotgun (WGS) entry which is preliminary data.</text>
</comment>
<dbReference type="Proteomes" id="UP000264541">
    <property type="component" value="Unassembled WGS sequence"/>
</dbReference>
<dbReference type="OrthoDB" id="9801938at2"/>
<keyword evidence="6" id="KW-0436">Ligase</keyword>
<dbReference type="InterPro" id="IPR024185">
    <property type="entry name" value="FTHF_cligase-like_sf"/>
</dbReference>
<reference evidence="6 7" key="1">
    <citation type="submission" date="2018-08" db="EMBL/GenBank/DDBJ databases">
        <title>Bacillus chawlae sp. nov., Bacillus glennii sp. nov., and Bacillus saganii sp. nov. Isolated from the Vehicle Assembly Building at Kennedy Space Center where the Viking Spacecraft were Assembled.</title>
        <authorList>
            <person name="Seuylemezian A."/>
            <person name="Vaishampayan P."/>
        </authorList>
    </citation>
    <scope>NUCLEOTIDE SEQUENCE [LARGE SCALE GENOMIC DNA]</scope>
    <source>
        <strain evidence="6 7">V47-23a</strain>
    </source>
</reference>
<dbReference type="PANTHER" id="PTHR23407">
    <property type="entry name" value="ATPASE INHIBITOR/5-FORMYLTETRAHYDROFOLATE CYCLO-LIGASE"/>
    <property type="match status" value="1"/>
</dbReference>
<dbReference type="Pfam" id="PF01812">
    <property type="entry name" value="5-FTHF_cyc-lig"/>
    <property type="match status" value="1"/>
</dbReference>
<protein>
    <recommendedName>
        <fullName evidence="5">5-formyltetrahydrofolate cyclo-ligase</fullName>
        <ecNumber evidence="5">6.3.3.2</ecNumber>
    </recommendedName>
</protein>
<gene>
    <name evidence="6" type="ORF">D0469_18955</name>
</gene>
<dbReference type="PIRSF" id="PIRSF006806">
    <property type="entry name" value="FTHF_cligase"/>
    <property type="match status" value="1"/>
</dbReference>
<dbReference type="GO" id="GO:0035999">
    <property type="term" value="P:tetrahydrofolate interconversion"/>
    <property type="evidence" value="ECO:0007669"/>
    <property type="project" value="TreeGrafter"/>
</dbReference>
<evidence type="ECO:0000256" key="3">
    <source>
        <dbReference type="ARBA" id="ARBA00022840"/>
    </source>
</evidence>
<dbReference type="EMBL" id="QVTE01000057">
    <property type="protein sequence ID" value="RFU64307.1"/>
    <property type="molecule type" value="Genomic_DNA"/>
</dbReference>
<dbReference type="NCBIfam" id="TIGR02727">
    <property type="entry name" value="MTHFS_bact"/>
    <property type="match status" value="1"/>
</dbReference>
<feature type="binding site" evidence="4">
    <location>
        <position position="40"/>
    </location>
    <ligand>
        <name>substrate</name>
    </ligand>
</feature>
<dbReference type="EC" id="6.3.3.2" evidence="5"/>
<dbReference type="GO" id="GO:0005524">
    <property type="term" value="F:ATP binding"/>
    <property type="evidence" value="ECO:0007669"/>
    <property type="project" value="UniProtKB-KW"/>
</dbReference>
<keyword evidence="5" id="KW-0479">Metal-binding</keyword>
<dbReference type="InterPro" id="IPR002698">
    <property type="entry name" value="FTHF_cligase"/>
</dbReference>
<dbReference type="SUPFAM" id="SSF100950">
    <property type="entry name" value="NagB/RpiA/CoA transferase-like"/>
    <property type="match status" value="1"/>
</dbReference>
<evidence type="ECO:0000256" key="4">
    <source>
        <dbReference type="PIRSR" id="PIRSR006806-1"/>
    </source>
</evidence>
<accession>A0A372LEG0</accession>
<organism evidence="6 7">
    <name type="scientific">Peribacillus saganii</name>
    <dbReference type="NCBI Taxonomy" id="2303992"/>
    <lineage>
        <taxon>Bacteria</taxon>
        <taxon>Bacillati</taxon>
        <taxon>Bacillota</taxon>
        <taxon>Bacilli</taxon>
        <taxon>Bacillales</taxon>
        <taxon>Bacillaceae</taxon>
        <taxon>Peribacillus</taxon>
    </lineage>
</organism>
<dbReference type="InterPro" id="IPR037171">
    <property type="entry name" value="NagB/RpiA_transferase-like"/>
</dbReference>
<name>A0A372LEG0_9BACI</name>
<comment type="catalytic activity">
    <reaction evidence="5">
        <text>(6S)-5-formyl-5,6,7,8-tetrahydrofolate + ATP = (6R)-5,10-methenyltetrahydrofolate + ADP + phosphate</text>
        <dbReference type="Rhea" id="RHEA:10488"/>
        <dbReference type="ChEBI" id="CHEBI:30616"/>
        <dbReference type="ChEBI" id="CHEBI:43474"/>
        <dbReference type="ChEBI" id="CHEBI:57455"/>
        <dbReference type="ChEBI" id="CHEBI:57457"/>
        <dbReference type="ChEBI" id="CHEBI:456216"/>
        <dbReference type="EC" id="6.3.3.2"/>
    </reaction>
</comment>
<comment type="cofactor">
    <cofactor evidence="5">
        <name>Mg(2+)</name>
        <dbReference type="ChEBI" id="CHEBI:18420"/>
    </cofactor>
</comment>
<feature type="binding site" evidence="4">
    <location>
        <begin position="124"/>
        <end position="132"/>
    </location>
    <ligand>
        <name>ATP</name>
        <dbReference type="ChEBI" id="CHEBI:30616"/>
    </ligand>
</feature>
<dbReference type="GO" id="GO:0009396">
    <property type="term" value="P:folic acid-containing compound biosynthetic process"/>
    <property type="evidence" value="ECO:0007669"/>
    <property type="project" value="TreeGrafter"/>
</dbReference>
<sequence length="180" mass="20290">MKLLLAELIEEDYAALSQRIAEKLFLLPEWFDSKTIGITISTPPEVETARIIERAWLEGKTVTVPKCEPNERKLDFREITDFGQLETVYFGLKEPDPEKTNSIEQEVIDLMVVPGLAFTANGHRLGFGGGYYDRYLPSYMGPKISLAFNQQIISQLPHEPYDISVDKIVTPEGVITCHGS</sequence>